<dbReference type="NCBIfam" id="TIGR03696">
    <property type="entry name" value="Rhs_assc_core"/>
    <property type="match status" value="1"/>
</dbReference>
<accession>A0A484XH11</accession>
<dbReference type="Pfam" id="PF18807">
    <property type="entry name" value="TTc_toxin_rep"/>
    <property type="match status" value="1"/>
</dbReference>
<proteinExistence type="predicted"/>
<dbReference type="AlphaFoldDB" id="A0A484XH11"/>
<evidence type="ECO:0000313" key="1">
    <source>
        <dbReference type="EMBL" id="VFS21829.1"/>
    </source>
</evidence>
<organism evidence="1 2">
    <name type="scientific">Enterobacter cancerogenus</name>
    <dbReference type="NCBI Taxonomy" id="69218"/>
    <lineage>
        <taxon>Bacteria</taxon>
        <taxon>Pseudomonadati</taxon>
        <taxon>Pseudomonadota</taxon>
        <taxon>Gammaproteobacteria</taxon>
        <taxon>Enterobacterales</taxon>
        <taxon>Enterobacteriaceae</taxon>
        <taxon>Enterobacter</taxon>
        <taxon>Enterobacter cloacae complex</taxon>
    </lineage>
</organism>
<dbReference type="PANTHER" id="PTHR32305:SF15">
    <property type="entry name" value="PROTEIN RHSA-RELATED"/>
    <property type="match status" value="1"/>
</dbReference>
<gene>
    <name evidence="1" type="primary">wapA</name>
    <name evidence="1" type="ORF">NCTC12126_01913</name>
</gene>
<evidence type="ECO:0000313" key="2">
    <source>
        <dbReference type="Proteomes" id="UP000351155"/>
    </source>
</evidence>
<sequence length="953" mass="105535">MSTSLFSKTPSVIVLDNRGLTVRDIAYHRHPDTPAVTTERITRHRYDARGFLTQGADPRLHDAGLANFSYLTDLAGSVLRSQGVDNGTSVTLNDAAGRPFLAVSNIITADDGTDDRSQAVTRTWQYEDAALPGRPLSITEQVAGEAPRITERFVYAGNTAEEKALNLAGACVSHYDTAGLIQTNSIALTGVPLSVTRRLLKDANNPDAVADWQGRDATAWNALLAGESEGYTTLTTADATGAVLTTTDVADNVQRVAYDVAGLLSGSWLTLKGCTEQVIVQSLTYSAAGQKLREVHGNGVVTTYTYEAETQRLIGIKTERPAGHASGARVLQDLRYEYDPVGNVLKISNDAEETRFWHNQKVVPENTYIYDSLYQLVRATGREMANAGQQGSSSPAATVPLPADGSAYTNYTRTYSYDSAGNLTQIRHSAPATNNSYTTNMTISNRSNRGVLSTLTENPAEVDALFTAGGQQTQLQPGQALVWTARNELLKVVRDGGRDDRESYRYDAGSQRVLKVSVQKTNSSVQTQRVLYLPGLELRSTKAGDTVTENLEVVTVGEAGRAQVRELHWTTGRPAEITGDQVRYSYDNLTGSSGLELDGDGNIISAEEYYPFGGNAILTARSAVEADYKTVRYSGKERDATGLYYYGYRYYQPWAGRWLSADPAGTADGLNLFRMVRNNPVTLKDDDGLISFEDNYSHTEGGMVYGLSESRSQYIRKISPKFSITDNTDTLVIDKYNNALAMTIMFGQHSETQNQQINLDFYSAREDKIQKKLGAKIKVPGDISDVVKRKFNHPEFKWDDYFSPGRDNPKFNIHKIYQQVAKKYGQDYFHGYQMAGKGYLVPRLLWKRGSKLGIEMAAQKRNVIHFVVDGIIMDDVVLKKGEGGHSVTASELRYAFRNRERLNGRLFFYEGGELTSPPWQSNPALWQVYDNKPIARKERLNFLGALRKSFRRK</sequence>
<protein>
    <submittedName>
        <fullName evidence="1">Insecticidal toxin complex</fullName>
    </submittedName>
</protein>
<dbReference type="InterPro" id="IPR050708">
    <property type="entry name" value="T6SS_VgrG/RHS"/>
</dbReference>
<dbReference type="InterPro" id="IPR022385">
    <property type="entry name" value="Rhs_assc_core"/>
</dbReference>
<name>A0A484XH11_9ENTR</name>
<dbReference type="Gene3D" id="2.180.10.10">
    <property type="entry name" value="RHS repeat-associated core"/>
    <property type="match status" value="1"/>
</dbReference>
<dbReference type="PANTHER" id="PTHR32305">
    <property type="match status" value="1"/>
</dbReference>
<dbReference type="InterPro" id="IPR041508">
    <property type="entry name" value="TcC-like_repeat"/>
</dbReference>
<dbReference type="EMBL" id="CAADIW010000009">
    <property type="protein sequence ID" value="VFS21829.1"/>
    <property type="molecule type" value="Genomic_DNA"/>
</dbReference>
<dbReference type="Proteomes" id="UP000351155">
    <property type="component" value="Unassembled WGS sequence"/>
</dbReference>
<reference evidence="1 2" key="1">
    <citation type="submission" date="2019-03" db="EMBL/GenBank/DDBJ databases">
        <authorList>
            <consortium name="Pathogen Informatics"/>
        </authorList>
    </citation>
    <scope>NUCLEOTIDE SEQUENCE [LARGE SCALE GENOMIC DNA]</scope>
    <source>
        <strain evidence="1 2">NCTC12126</strain>
    </source>
</reference>